<accession>A0A5D4SS58</accession>
<dbReference type="EMBL" id="VTES01000002">
    <property type="protein sequence ID" value="TYS65034.1"/>
    <property type="molecule type" value="Genomic_DNA"/>
</dbReference>
<dbReference type="InterPro" id="IPR016039">
    <property type="entry name" value="Thiolase-like"/>
</dbReference>
<sequence>MNYPYGSDEFNIDIDIRRQFIFYASDKKLALVLEKLAHMSVNITGILVAKDKSRKNFVRLVAGAPDGQTQESLRAARRILHNLGIRYKEIEIIVANTETPAGVPGFINQIYGLLWCRTEVKALFFGEENAIFITVSDVRKAIEALTQHCARRCSTDSYCD</sequence>
<name>A0A5D4SS58_9BACI</name>
<evidence type="ECO:0000313" key="1">
    <source>
        <dbReference type="EMBL" id="TYS65034.1"/>
    </source>
</evidence>
<dbReference type="SUPFAM" id="SSF53901">
    <property type="entry name" value="Thiolase-like"/>
    <property type="match status" value="1"/>
</dbReference>
<reference evidence="1 2" key="1">
    <citation type="submission" date="2019-08" db="EMBL/GenBank/DDBJ databases">
        <title>Bacillus genomes from the desert of Cuatro Cienegas, Coahuila.</title>
        <authorList>
            <person name="Olmedo-Alvarez G."/>
        </authorList>
    </citation>
    <scope>NUCLEOTIDE SEQUENCE [LARGE SCALE GENOMIC DNA]</scope>
    <source>
        <strain evidence="1 2">CH37_1T</strain>
    </source>
</reference>
<gene>
    <name evidence="1" type="ORF">FZD47_06700</name>
</gene>
<organism evidence="1 2">
    <name type="scientific">Bacillus infantis</name>
    <dbReference type="NCBI Taxonomy" id="324767"/>
    <lineage>
        <taxon>Bacteria</taxon>
        <taxon>Bacillati</taxon>
        <taxon>Bacillota</taxon>
        <taxon>Bacilli</taxon>
        <taxon>Bacillales</taxon>
        <taxon>Bacillaceae</taxon>
        <taxon>Bacillus</taxon>
    </lineage>
</organism>
<dbReference type="Proteomes" id="UP000323732">
    <property type="component" value="Unassembled WGS sequence"/>
</dbReference>
<protein>
    <submittedName>
        <fullName evidence="1">Uncharacterized protein</fullName>
    </submittedName>
</protein>
<comment type="caution">
    <text evidence="1">The sequence shown here is derived from an EMBL/GenBank/DDBJ whole genome shotgun (WGS) entry which is preliminary data.</text>
</comment>
<proteinExistence type="predicted"/>
<evidence type="ECO:0000313" key="2">
    <source>
        <dbReference type="Proteomes" id="UP000323732"/>
    </source>
</evidence>
<dbReference type="GO" id="GO:0016746">
    <property type="term" value="F:acyltransferase activity"/>
    <property type="evidence" value="ECO:0007669"/>
    <property type="project" value="InterPro"/>
</dbReference>
<dbReference type="AlphaFoldDB" id="A0A5D4SS58"/>
<dbReference type="RefSeq" id="WP_094767573.1">
    <property type="nucleotide sequence ID" value="NZ_JAHXNN010000004.1"/>
</dbReference>